<dbReference type="PROSITE" id="PS01186">
    <property type="entry name" value="EGF_2"/>
    <property type="match status" value="13"/>
</dbReference>
<dbReference type="CDD" id="cd00054">
    <property type="entry name" value="EGF_CA"/>
    <property type="match status" value="15"/>
</dbReference>
<comment type="subcellular location">
    <subcellularLocation>
        <location evidence="1">Apical cell membrane</location>
        <topology evidence="1">Single-pass type I membrane protein</topology>
    </subcellularLocation>
</comment>
<evidence type="ECO:0000256" key="6">
    <source>
        <dbReference type="ARBA" id="ARBA00022729"/>
    </source>
</evidence>
<dbReference type="Pfam" id="PF00008">
    <property type="entry name" value="EGF"/>
    <property type="match status" value="14"/>
</dbReference>
<feature type="domain" description="EGF-like" evidence="15">
    <location>
        <begin position="957"/>
        <end position="1012"/>
    </location>
</feature>
<dbReference type="InterPro" id="IPR001881">
    <property type="entry name" value="EGF-like_Ca-bd_dom"/>
</dbReference>
<dbReference type="FunFam" id="2.10.25.10:FF:000122">
    <property type="entry name" value="Protein crumbs homolog 2"/>
    <property type="match status" value="1"/>
</dbReference>
<dbReference type="Proteomes" id="UP001186944">
    <property type="component" value="Unassembled WGS sequence"/>
</dbReference>
<feature type="disulfide bond" evidence="13">
    <location>
        <begin position="338"/>
        <end position="347"/>
    </location>
</feature>
<dbReference type="PROSITE" id="PS01187">
    <property type="entry name" value="EGF_CA"/>
    <property type="match status" value="7"/>
</dbReference>
<dbReference type="Gene3D" id="2.10.25.10">
    <property type="entry name" value="Laminin"/>
    <property type="match status" value="21"/>
</dbReference>
<dbReference type="InterPro" id="IPR000742">
    <property type="entry name" value="EGF"/>
</dbReference>
<feature type="domain" description="EGF-like" evidence="15">
    <location>
        <begin position="1014"/>
        <end position="1050"/>
    </location>
</feature>
<feature type="domain" description="EGF-like" evidence="15">
    <location>
        <begin position="657"/>
        <end position="693"/>
    </location>
</feature>
<keyword evidence="4 13" id="KW-0245">EGF-like domain</keyword>
<feature type="domain" description="Laminin G" evidence="14">
    <location>
        <begin position="1"/>
        <end position="185"/>
    </location>
</feature>
<evidence type="ECO:0000256" key="9">
    <source>
        <dbReference type="ARBA" id="ARBA00023136"/>
    </source>
</evidence>
<dbReference type="InterPro" id="IPR013320">
    <property type="entry name" value="ConA-like_dom_sf"/>
</dbReference>
<feature type="disulfide bond" evidence="13">
    <location>
        <begin position="567"/>
        <end position="576"/>
    </location>
</feature>
<comment type="similarity">
    <text evidence="12">Belongs to the Crumbs protein family.</text>
</comment>
<evidence type="ECO:0000259" key="14">
    <source>
        <dbReference type="PROSITE" id="PS50025"/>
    </source>
</evidence>
<keyword evidence="6" id="KW-0732">Signal</keyword>
<keyword evidence="7" id="KW-0677">Repeat</keyword>
<feature type="domain" description="EGF-like" evidence="15">
    <location>
        <begin position="579"/>
        <end position="615"/>
    </location>
</feature>
<gene>
    <name evidence="16" type="ORF">FSP39_025053</name>
</gene>
<feature type="domain" description="EGF-like" evidence="15">
    <location>
        <begin position="387"/>
        <end position="426"/>
    </location>
</feature>
<dbReference type="Pfam" id="PF07645">
    <property type="entry name" value="EGF_CA"/>
    <property type="match status" value="1"/>
</dbReference>
<feature type="disulfide bond" evidence="13">
    <location>
        <begin position="1040"/>
        <end position="1049"/>
    </location>
</feature>
<feature type="domain" description="EGF-like" evidence="15">
    <location>
        <begin position="427"/>
        <end position="463"/>
    </location>
</feature>
<proteinExistence type="inferred from homology"/>
<keyword evidence="11" id="KW-0325">Glycoprotein</keyword>
<dbReference type="FunFam" id="2.10.25.10:FF:000208">
    <property type="entry name" value="Crumbs 2, cell polarity complex component"/>
    <property type="match status" value="1"/>
</dbReference>
<dbReference type="InterPro" id="IPR001791">
    <property type="entry name" value="Laminin_G"/>
</dbReference>
<name>A0AA88XUR0_PINIB</name>
<feature type="disulfide bond" evidence="13">
    <location>
        <begin position="491"/>
        <end position="500"/>
    </location>
</feature>
<feature type="domain" description="EGF-like" evidence="15">
    <location>
        <begin position="842"/>
        <end position="878"/>
    </location>
</feature>
<dbReference type="PROSITE" id="PS00010">
    <property type="entry name" value="ASX_HYDROXYL"/>
    <property type="match status" value="14"/>
</dbReference>
<dbReference type="SMART" id="SM00179">
    <property type="entry name" value="EGF_CA"/>
    <property type="match status" value="22"/>
</dbReference>
<feature type="disulfide bond" evidence="13">
    <location>
        <begin position="645"/>
        <end position="654"/>
    </location>
</feature>
<evidence type="ECO:0000313" key="16">
    <source>
        <dbReference type="EMBL" id="KAK3088892.1"/>
    </source>
</evidence>
<dbReference type="EMBL" id="VSWD01000011">
    <property type="protein sequence ID" value="KAK3088892.1"/>
    <property type="molecule type" value="Genomic_DNA"/>
</dbReference>
<feature type="domain" description="EGF-like" evidence="15">
    <location>
        <begin position="617"/>
        <end position="655"/>
    </location>
</feature>
<feature type="disulfide bond" evidence="13">
    <location>
        <begin position="830"/>
        <end position="839"/>
    </location>
</feature>
<dbReference type="SMART" id="SM00181">
    <property type="entry name" value="EGF"/>
    <property type="match status" value="23"/>
</dbReference>
<dbReference type="SUPFAM" id="SSF57196">
    <property type="entry name" value="EGF/Laminin"/>
    <property type="match status" value="17"/>
</dbReference>
<feature type="disulfide bond" evidence="13">
    <location>
        <begin position="260"/>
        <end position="269"/>
    </location>
</feature>
<dbReference type="FunFam" id="2.10.25.10:FF:000142">
    <property type="entry name" value="Crumbs cell polarity complex component 2"/>
    <property type="match status" value="1"/>
</dbReference>
<evidence type="ECO:0000256" key="12">
    <source>
        <dbReference type="ARBA" id="ARBA00060989"/>
    </source>
</evidence>
<dbReference type="PROSITE" id="PS50026">
    <property type="entry name" value="EGF_3"/>
    <property type="match status" value="22"/>
</dbReference>
<keyword evidence="9" id="KW-0472">Membrane</keyword>
<keyword evidence="5" id="KW-0812">Transmembrane</keyword>
<dbReference type="FunFam" id="2.10.25.10:FF:000031">
    <property type="entry name" value="neurogenic locus notch homolog protein 3"/>
    <property type="match status" value="1"/>
</dbReference>
<evidence type="ECO:0000256" key="2">
    <source>
        <dbReference type="ARBA" id="ARBA00022473"/>
    </source>
</evidence>
<dbReference type="GO" id="GO:0016324">
    <property type="term" value="C:apical plasma membrane"/>
    <property type="evidence" value="ECO:0007669"/>
    <property type="project" value="UniProtKB-SubCell"/>
</dbReference>
<dbReference type="AlphaFoldDB" id="A0AA88XUR0"/>
<dbReference type="GO" id="GO:0032991">
    <property type="term" value="C:protein-containing complex"/>
    <property type="evidence" value="ECO:0007669"/>
    <property type="project" value="UniProtKB-ARBA"/>
</dbReference>
<keyword evidence="3" id="KW-1003">Cell membrane</keyword>
<evidence type="ECO:0000256" key="8">
    <source>
        <dbReference type="ARBA" id="ARBA00022989"/>
    </source>
</evidence>
<comment type="caution">
    <text evidence="13">Lacks conserved residue(s) required for the propagation of feature annotation.</text>
</comment>
<dbReference type="Gene3D" id="2.60.120.200">
    <property type="match status" value="1"/>
</dbReference>
<reference evidence="16" key="1">
    <citation type="submission" date="2019-08" db="EMBL/GenBank/DDBJ databases">
        <title>The improved chromosome-level genome for the pearl oyster Pinctada fucata martensii using PacBio sequencing and Hi-C.</title>
        <authorList>
            <person name="Zheng Z."/>
        </authorList>
    </citation>
    <scope>NUCLEOTIDE SEQUENCE</scope>
    <source>
        <strain evidence="16">ZZ-2019</strain>
        <tissue evidence="16">Adductor muscle</tissue>
    </source>
</reference>
<feature type="domain" description="EGF-like" evidence="15">
    <location>
        <begin position="311"/>
        <end position="348"/>
    </location>
</feature>
<accession>A0AA88XUR0</accession>
<dbReference type="FunFam" id="2.10.25.10:FF:000143">
    <property type="entry name" value="Protein crumbs 1"/>
    <property type="match status" value="3"/>
</dbReference>
<evidence type="ECO:0000256" key="3">
    <source>
        <dbReference type="ARBA" id="ARBA00022475"/>
    </source>
</evidence>
<feature type="disulfide bond" evidence="13">
    <location>
        <begin position="453"/>
        <end position="462"/>
    </location>
</feature>
<dbReference type="InterPro" id="IPR049883">
    <property type="entry name" value="NOTCH1_EGF-like"/>
</dbReference>
<feature type="domain" description="EGF-like" evidence="15">
    <location>
        <begin position="231"/>
        <end position="270"/>
    </location>
</feature>
<evidence type="ECO:0000256" key="4">
    <source>
        <dbReference type="ARBA" id="ARBA00022536"/>
    </source>
</evidence>
<dbReference type="PRINTS" id="PR01983">
    <property type="entry name" value="NOTCH"/>
</dbReference>
<feature type="disulfide bond" evidence="13">
    <location>
        <begin position="529"/>
        <end position="538"/>
    </location>
</feature>
<feature type="domain" description="EGF-like" evidence="15">
    <location>
        <begin position="802"/>
        <end position="840"/>
    </location>
</feature>
<feature type="disulfide bond" evidence="13">
    <location>
        <begin position="868"/>
        <end position="877"/>
    </location>
</feature>
<feature type="domain" description="EGF-like" evidence="15">
    <location>
        <begin position="272"/>
        <end position="309"/>
    </location>
</feature>
<feature type="domain" description="EGF-like" evidence="15">
    <location>
        <begin position="541"/>
        <end position="577"/>
    </location>
</feature>
<feature type="disulfide bond" evidence="13">
    <location>
        <begin position="1002"/>
        <end position="1011"/>
    </location>
</feature>
<dbReference type="FunFam" id="2.10.25.10:FF:000039">
    <property type="entry name" value="Crumbs cell polarity complex component 1"/>
    <property type="match status" value="1"/>
</dbReference>
<dbReference type="InterPro" id="IPR000152">
    <property type="entry name" value="EGF-type_Asp/Asn_hydroxyl_site"/>
</dbReference>
<evidence type="ECO:0000256" key="1">
    <source>
        <dbReference type="ARBA" id="ARBA00004247"/>
    </source>
</evidence>
<feature type="disulfide bond" evidence="13">
    <location>
        <begin position="217"/>
        <end position="226"/>
    </location>
</feature>
<evidence type="ECO:0000256" key="10">
    <source>
        <dbReference type="ARBA" id="ARBA00023157"/>
    </source>
</evidence>
<dbReference type="PANTHER" id="PTHR24049:SF30">
    <property type="match status" value="1"/>
</dbReference>
<dbReference type="PANTHER" id="PTHR24049">
    <property type="entry name" value="CRUMBS FAMILY MEMBER"/>
    <property type="match status" value="1"/>
</dbReference>
<keyword evidence="17" id="KW-1185">Reference proteome</keyword>
<evidence type="ECO:0000313" key="17">
    <source>
        <dbReference type="Proteomes" id="UP001186944"/>
    </source>
</evidence>
<feature type="domain" description="EGF-like" evidence="15">
    <location>
        <begin position="1052"/>
        <end position="1095"/>
    </location>
</feature>
<dbReference type="SMART" id="SM00282">
    <property type="entry name" value="LamG"/>
    <property type="match status" value="1"/>
</dbReference>
<feature type="domain" description="EGF-like" evidence="15">
    <location>
        <begin position="191"/>
        <end position="227"/>
    </location>
</feature>
<feature type="disulfide bond" evidence="13">
    <location>
        <begin position="626"/>
        <end position="643"/>
    </location>
</feature>
<dbReference type="InterPro" id="IPR018097">
    <property type="entry name" value="EGF_Ca-bd_CS"/>
</dbReference>
<dbReference type="FunFam" id="2.10.25.10:FF:000334">
    <property type="entry name" value="protein delta homolog 2 isoform X1"/>
    <property type="match status" value="1"/>
</dbReference>
<dbReference type="SUPFAM" id="SSF49899">
    <property type="entry name" value="Concanavalin A-like lectins/glucanases"/>
    <property type="match status" value="1"/>
</dbReference>
<evidence type="ECO:0000256" key="11">
    <source>
        <dbReference type="ARBA" id="ARBA00023180"/>
    </source>
</evidence>
<dbReference type="FunFam" id="2.10.25.10:FF:000434">
    <property type="entry name" value="Predicted protein"/>
    <property type="match status" value="1"/>
</dbReference>
<dbReference type="Pfam" id="PF02210">
    <property type="entry name" value="Laminin_G_2"/>
    <property type="match status" value="1"/>
</dbReference>
<feature type="domain" description="EGF-like" evidence="15">
    <location>
        <begin position="695"/>
        <end position="748"/>
    </location>
</feature>
<feature type="domain" description="EGF-like" evidence="15">
    <location>
        <begin position="465"/>
        <end position="501"/>
    </location>
</feature>
<feature type="disulfide bond" evidence="13">
    <location>
        <begin position="683"/>
        <end position="692"/>
    </location>
</feature>
<dbReference type="CDD" id="cd00110">
    <property type="entry name" value="LamG"/>
    <property type="match status" value="1"/>
</dbReference>
<evidence type="ECO:0000256" key="13">
    <source>
        <dbReference type="PROSITE-ProRule" id="PRU00076"/>
    </source>
</evidence>
<dbReference type="GO" id="GO:0005509">
    <property type="term" value="F:calcium ion binding"/>
    <property type="evidence" value="ECO:0007669"/>
    <property type="project" value="InterPro"/>
</dbReference>
<feature type="disulfide bond" evidence="13">
    <location>
        <begin position="605"/>
        <end position="614"/>
    </location>
</feature>
<feature type="domain" description="EGF-like" evidence="15">
    <location>
        <begin position="349"/>
        <end position="385"/>
    </location>
</feature>
<dbReference type="InterPro" id="IPR051022">
    <property type="entry name" value="Notch_Cell-Fate_Det"/>
</dbReference>
<dbReference type="PRINTS" id="PR00010">
    <property type="entry name" value="EGFBLOOD"/>
</dbReference>
<protein>
    <submittedName>
        <fullName evidence="16">Uncharacterized protein</fullName>
    </submittedName>
</protein>
<sequence>MICVYTHSKHTPGIVGRRGISNESIVNTIYSSSDFKKAFSFRTCSTNGQLLHQRGGSGDYFSVSVINGSLDVRWRAGSTEEVLAIGSNLYNNRWYYVNIFTILGSTRLEVNLGSNLLASDVLGNGTYRTSLWRADLRGSGDLTVGSHFTGCIQQGPGVTFENNNAIQPIGVSWSNTSCPIDGVTCNSDDNTQTFCWSSPCRHGGTCREEGNTYSCQCPHLYNGTNCDNYLGVLGCTVSPCLNNGSCVDQNSGSNNYQCNCLPGFNGFNCEVDINECGQNPCNNGGRCIDGINSFTCNCTGTGYQGNTCSVNIDECNPISPCQNGGTCFDTQGSYDCQCPAGYQDKNCQEVNECLSQPCKNGGSCNDQLNAYTCDCVQGFTDPDCNTNIDDCQGVVCPGNFTQCQDGVNMHTCVCKPGYTGVAPVCTEVQECSSNPCKNGASCIDRINRYECQCLQGFNGTNCENNIDNCLPNPCRNNASCQDLVDNYTCSCLPGYTGKNCSQDINECSSNPCSNGATCRNLLNQFQCDCVPGWTGTLCETDIDECSSNPCKNGATCQQSLDRYTCTCLPGFTGDNCETDINDCSPNPCENGGSCIDKVNGYECQCTADWMGKNCSVQYNACSFAPCKNGATCMTEPPKHDYNCTCVPGFQDANCSTNIDDCASAPCTAPFVCFDGVNNHTCACPTGYTGVNCSEEIMECESNPCQNGGTCIDQVGNYTCVCLQSITNLTRYVSYQGVFVTGYKGRNCEQDIDECTYPNPICLNGGKCENSDGDYKCYCGGNHGDGSYTLGHNCELSTTYCQVAEEAKLDPPACHNGGNCTAGDDTFTCTCAAGYTGRRCKIDIDECASDPCQYNGTCNDHVAHFTCDCIPGITGETCDTDIDECASNPCKNEGQCKDYINGYECNCTDTGFNGTTCENNIDDCASSPCQHGSTCTDLIKDYNCTCYLGYTGKNCEMDIDECASSPCQYNGTCLEHSKLDTYTVLNSLGEFSYANASGYSCQCIKGITGANCEINIDDCVNNTCEHGSTCKDLIDDYMCQCAPGYKGDMCEIDIDECELNACKNDATCTDRVADYDCTCSNVKNSQGQLFSGKNCTFELTACYPESNPRCQNGAICHPFLVNEARGEQGYTCECQPGLQVLTVKSLRLVPLMGPDRQLQAVLVRPLTIPYPSGLEPLCLTLFCLYGRVLHPAGCFYI</sequence>
<evidence type="ECO:0000256" key="5">
    <source>
        <dbReference type="ARBA" id="ARBA00022692"/>
    </source>
</evidence>
<dbReference type="InterPro" id="IPR013032">
    <property type="entry name" value="EGF-like_CS"/>
</dbReference>
<keyword evidence="2" id="KW-0217">Developmental protein</keyword>
<dbReference type="FunFam" id="2.10.25.10:FF:000321">
    <property type="entry name" value="Protein delta homolog 1"/>
    <property type="match status" value="2"/>
</dbReference>
<feature type="domain" description="EGF-like" evidence="15">
    <location>
        <begin position="503"/>
        <end position="539"/>
    </location>
</feature>
<dbReference type="InterPro" id="IPR009030">
    <property type="entry name" value="Growth_fac_rcpt_cys_sf"/>
</dbReference>
<feature type="disulfide bond" evidence="13">
    <location>
        <begin position="375"/>
        <end position="384"/>
    </location>
</feature>
<dbReference type="SUPFAM" id="SSF57184">
    <property type="entry name" value="Growth factor receptor domain"/>
    <property type="match status" value="1"/>
</dbReference>
<dbReference type="FunFam" id="2.10.25.10:FF:000472">
    <property type="entry name" value="Uncharacterized protein, isoform A"/>
    <property type="match status" value="3"/>
</dbReference>
<comment type="caution">
    <text evidence="16">The sequence shown here is derived from an EMBL/GenBank/DDBJ whole genome shotgun (WGS) entry which is preliminary data.</text>
</comment>
<evidence type="ECO:0000256" key="7">
    <source>
        <dbReference type="ARBA" id="ARBA00022737"/>
    </source>
</evidence>
<dbReference type="PROSITE" id="PS00022">
    <property type="entry name" value="EGF_1"/>
    <property type="match status" value="13"/>
</dbReference>
<feature type="domain" description="EGF-like" evidence="15">
    <location>
        <begin position="880"/>
        <end position="917"/>
    </location>
</feature>
<dbReference type="Pfam" id="PF12661">
    <property type="entry name" value="hEGF"/>
    <property type="match status" value="3"/>
</dbReference>
<feature type="disulfide bond" evidence="13">
    <location>
        <begin position="945"/>
        <end position="954"/>
    </location>
</feature>
<keyword evidence="10 13" id="KW-1015">Disulfide bond</keyword>
<dbReference type="PROSITE" id="PS50025">
    <property type="entry name" value="LAM_G_DOMAIN"/>
    <property type="match status" value="1"/>
</dbReference>
<keyword evidence="8" id="KW-1133">Transmembrane helix</keyword>
<evidence type="ECO:0000259" key="15">
    <source>
        <dbReference type="PROSITE" id="PS50026"/>
    </source>
</evidence>
<feature type="domain" description="EGF-like" evidence="15">
    <location>
        <begin position="750"/>
        <end position="794"/>
    </location>
</feature>
<organism evidence="16 17">
    <name type="scientific">Pinctada imbricata</name>
    <name type="common">Atlantic pearl-oyster</name>
    <name type="synonym">Pinctada martensii</name>
    <dbReference type="NCBI Taxonomy" id="66713"/>
    <lineage>
        <taxon>Eukaryota</taxon>
        <taxon>Metazoa</taxon>
        <taxon>Spiralia</taxon>
        <taxon>Lophotrochozoa</taxon>
        <taxon>Mollusca</taxon>
        <taxon>Bivalvia</taxon>
        <taxon>Autobranchia</taxon>
        <taxon>Pteriomorphia</taxon>
        <taxon>Pterioida</taxon>
        <taxon>Pterioidea</taxon>
        <taxon>Pteriidae</taxon>
        <taxon>Pinctada</taxon>
    </lineage>
</organism>
<feature type="domain" description="EGF-like" evidence="15">
    <location>
        <begin position="919"/>
        <end position="955"/>
    </location>
</feature>